<reference evidence="4" key="4">
    <citation type="submission" date="2025-09" db="UniProtKB">
        <authorList>
            <consortium name="Ensembl"/>
        </authorList>
    </citation>
    <scope>IDENTIFICATION</scope>
</reference>
<dbReference type="Pfam" id="PF05527">
    <property type="entry name" value="TNFAIP8"/>
    <property type="match status" value="1"/>
</dbReference>
<dbReference type="Gene3D" id="1.20.1440.160">
    <property type="entry name" value="Tumor necrosis factor alpha-induced protein 8-like"/>
    <property type="match status" value="1"/>
</dbReference>
<dbReference type="GeneTree" id="ENSGT00390000003488"/>
<keyword evidence="5" id="KW-1185">Reference proteome</keyword>
<sequence length="203" mass="23233">MTGTLGTVERLDPLRVTMESFSSKDMAMQAQKKILSHMANKSMVQMFIDDTSSEILDELYRFSKEYSGNRAEAQKVVKDLIKIAVKIGVLFRHNRFSPEEMRLAQDFKKKLHQGAMTAISFYEVEFTFDKTVMSELLTGCRDLLLKLVDSHLTPKSHGRINHVFNHYSDPELLTQLFNPNGPFKNNLNKICTGLNELIEEGKL</sequence>
<organism evidence="4 5">
    <name type="scientific">Esox lucius</name>
    <name type="common">Northern pike</name>
    <dbReference type="NCBI Taxonomy" id="8010"/>
    <lineage>
        <taxon>Eukaryota</taxon>
        <taxon>Metazoa</taxon>
        <taxon>Chordata</taxon>
        <taxon>Craniata</taxon>
        <taxon>Vertebrata</taxon>
        <taxon>Euteleostomi</taxon>
        <taxon>Actinopterygii</taxon>
        <taxon>Neopterygii</taxon>
        <taxon>Teleostei</taxon>
        <taxon>Protacanthopterygii</taxon>
        <taxon>Esociformes</taxon>
        <taxon>Esocidae</taxon>
        <taxon>Esox</taxon>
    </lineage>
</organism>
<reference evidence="4" key="3">
    <citation type="submission" date="2025-08" db="UniProtKB">
        <authorList>
            <consortium name="Ensembl"/>
        </authorList>
    </citation>
    <scope>IDENTIFICATION</scope>
</reference>
<proteinExistence type="inferred from homology"/>
<evidence type="ECO:0000256" key="3">
    <source>
        <dbReference type="ARBA" id="ARBA00038062"/>
    </source>
</evidence>
<evidence type="ECO:0008006" key="6">
    <source>
        <dbReference type="Google" id="ProtNLM"/>
    </source>
</evidence>
<reference evidence="5" key="1">
    <citation type="journal article" date="2014" name="PLoS ONE">
        <title>The genome and linkage map of the northern pike (Esox lucius): conserved synteny revealed between the salmonid sister group and the Neoteleostei.</title>
        <authorList>
            <person name="Rondeau E.B."/>
            <person name="Minkley D.R."/>
            <person name="Leong J.S."/>
            <person name="Messmer A.M."/>
            <person name="Jantzen J.R."/>
            <person name="von Schalburg K.R."/>
            <person name="Lemon C."/>
            <person name="Bird N.H."/>
            <person name="Koop B.F."/>
        </authorList>
    </citation>
    <scope>NUCLEOTIDE SEQUENCE</scope>
</reference>
<dbReference type="PANTHER" id="PTHR12757:SF4">
    <property type="entry name" value="TUMOR NECROSIS FACTOR ALPHA-INDUCED PROTEIN 8-LIKE PROTEIN 2"/>
    <property type="match status" value="1"/>
</dbReference>
<dbReference type="PANTHER" id="PTHR12757">
    <property type="entry name" value="TUMOR NECROSIS FACTOR INDUCED PROTEIN"/>
    <property type="match status" value="1"/>
</dbReference>
<reference evidence="4" key="2">
    <citation type="submission" date="2020-02" db="EMBL/GenBank/DDBJ databases">
        <title>Esox lucius (northern pike) genome, fEsoLuc1, primary haplotype.</title>
        <authorList>
            <person name="Myers G."/>
            <person name="Karagic N."/>
            <person name="Meyer A."/>
            <person name="Pippel M."/>
            <person name="Reichard M."/>
            <person name="Winkler S."/>
            <person name="Tracey A."/>
            <person name="Sims Y."/>
            <person name="Howe K."/>
            <person name="Rhie A."/>
            <person name="Formenti G."/>
            <person name="Durbin R."/>
            <person name="Fedrigo O."/>
            <person name="Jarvis E.D."/>
        </authorList>
    </citation>
    <scope>NUCLEOTIDE SEQUENCE [LARGE SCALE GENOMIC DNA]</scope>
</reference>
<keyword evidence="2" id="KW-0391">Immunity</keyword>
<dbReference type="GO" id="GO:0045087">
    <property type="term" value="P:innate immune response"/>
    <property type="evidence" value="ECO:0007669"/>
    <property type="project" value="UniProtKB-KW"/>
</dbReference>
<dbReference type="FunCoup" id="A0A6Q2XG14">
    <property type="interactions" value="108"/>
</dbReference>
<dbReference type="FunFam" id="1.20.1440.160:FF:000001">
    <property type="entry name" value="Tumor necrosis factor alpha-induced protein 8-like 1"/>
    <property type="match status" value="1"/>
</dbReference>
<dbReference type="GO" id="GO:0042981">
    <property type="term" value="P:regulation of apoptotic process"/>
    <property type="evidence" value="ECO:0007669"/>
    <property type="project" value="InterPro"/>
</dbReference>
<accession>A0A6Q2XG14</accession>
<dbReference type="InterPro" id="IPR008477">
    <property type="entry name" value="TNFAIP8-like"/>
</dbReference>
<evidence type="ECO:0000256" key="2">
    <source>
        <dbReference type="ARBA" id="ARBA00022859"/>
    </source>
</evidence>
<dbReference type="Ensembl" id="ENSELUT00000086191.2">
    <property type="protein sequence ID" value="ENSELUP00000052085.2"/>
    <property type="gene ID" value="ENSELUG00000025965.2"/>
</dbReference>
<gene>
    <name evidence="4" type="primary">TNFAIP8L3</name>
</gene>
<evidence type="ECO:0000256" key="1">
    <source>
        <dbReference type="ARBA" id="ARBA00022588"/>
    </source>
</evidence>
<name>A0A6Q2XG14_ESOLU</name>
<keyword evidence="1" id="KW-0399">Innate immunity</keyword>
<dbReference type="Bgee" id="ENSELUG00000025965">
    <property type="expression patterns" value="Expressed in nose and 13 other cell types or tissues"/>
</dbReference>
<dbReference type="OMA" id="HNRINHV"/>
<evidence type="ECO:0000313" key="4">
    <source>
        <dbReference type="Ensembl" id="ENSELUP00000052085.2"/>
    </source>
</evidence>
<dbReference type="InParanoid" id="A0A6Q2XG14"/>
<dbReference type="GO" id="GO:0005737">
    <property type="term" value="C:cytoplasm"/>
    <property type="evidence" value="ECO:0007669"/>
    <property type="project" value="TreeGrafter"/>
</dbReference>
<dbReference type="AlphaFoldDB" id="A0A6Q2XG14"/>
<comment type="similarity">
    <text evidence="3">Belongs to the TNFAIP8 family. TNFAIP8L2 subfamily.</text>
</comment>
<dbReference type="OrthoDB" id="10055976at2759"/>
<dbReference type="Proteomes" id="UP000265140">
    <property type="component" value="Chromosome 20"/>
</dbReference>
<protein>
    <recommendedName>
        <fullName evidence="6">Tumor necrosis factor alpha-induced protein 8-like protein 2</fullName>
    </recommendedName>
</protein>
<evidence type="ECO:0000313" key="5">
    <source>
        <dbReference type="Proteomes" id="UP000265140"/>
    </source>
</evidence>
<dbReference type="InterPro" id="IPR038355">
    <property type="entry name" value="TNFAIP8_sf"/>
</dbReference>